<dbReference type="GO" id="GO:0005737">
    <property type="term" value="C:cytoplasm"/>
    <property type="evidence" value="ECO:0007669"/>
    <property type="project" value="TreeGrafter"/>
</dbReference>
<dbReference type="PROSITE" id="PS51462">
    <property type="entry name" value="NUDIX"/>
    <property type="match status" value="1"/>
</dbReference>
<keyword evidence="4" id="KW-0460">Magnesium</keyword>
<comment type="cofactor">
    <cofactor evidence="1">
        <name>Mg(2+)</name>
        <dbReference type="ChEBI" id="CHEBI:18420"/>
    </cofactor>
</comment>
<evidence type="ECO:0000256" key="3">
    <source>
        <dbReference type="ARBA" id="ARBA00022801"/>
    </source>
</evidence>
<comment type="caution">
    <text evidence="6">The sequence shown here is derived from an EMBL/GenBank/DDBJ whole genome shotgun (WGS) entry which is preliminary data.</text>
</comment>
<organism evidence="6 7">
    <name type="scientific">Tritonibacter litoralis</name>
    <dbReference type="NCBI Taxonomy" id="2662264"/>
    <lineage>
        <taxon>Bacteria</taxon>
        <taxon>Pseudomonadati</taxon>
        <taxon>Pseudomonadota</taxon>
        <taxon>Alphaproteobacteria</taxon>
        <taxon>Rhodobacterales</taxon>
        <taxon>Paracoccaceae</taxon>
        <taxon>Tritonibacter</taxon>
    </lineage>
</organism>
<dbReference type="GO" id="GO:0046872">
    <property type="term" value="F:metal ion binding"/>
    <property type="evidence" value="ECO:0007669"/>
    <property type="project" value="UniProtKB-KW"/>
</dbReference>
<evidence type="ECO:0000313" key="6">
    <source>
        <dbReference type="EMBL" id="MQQ07924.1"/>
    </source>
</evidence>
<dbReference type="GO" id="GO:0000298">
    <property type="term" value="F:endopolyphosphatase activity"/>
    <property type="evidence" value="ECO:0007669"/>
    <property type="project" value="TreeGrafter"/>
</dbReference>
<dbReference type="InterPro" id="IPR015797">
    <property type="entry name" value="NUDIX_hydrolase-like_dom_sf"/>
</dbReference>
<dbReference type="InterPro" id="IPR047198">
    <property type="entry name" value="DDP-like_NUDIX"/>
</dbReference>
<dbReference type="SUPFAM" id="SSF55811">
    <property type="entry name" value="Nudix"/>
    <property type="match status" value="1"/>
</dbReference>
<evidence type="ECO:0000259" key="5">
    <source>
        <dbReference type="PROSITE" id="PS51462"/>
    </source>
</evidence>
<dbReference type="GO" id="GO:1901909">
    <property type="term" value="P:diadenosine hexaphosphate catabolic process"/>
    <property type="evidence" value="ECO:0007669"/>
    <property type="project" value="TreeGrafter"/>
</dbReference>
<keyword evidence="2" id="KW-0479">Metal-binding</keyword>
<proteinExistence type="predicted"/>
<reference evidence="6 7" key="1">
    <citation type="submission" date="2019-10" db="EMBL/GenBank/DDBJ databases">
        <title>Epibacterium sp. nov., isolated from seawater.</title>
        <authorList>
            <person name="Zhang X."/>
            <person name="Li N."/>
        </authorList>
    </citation>
    <scope>NUCLEOTIDE SEQUENCE [LARGE SCALE GENOMIC DNA]</scope>
    <source>
        <strain evidence="6 7">SM1979</strain>
    </source>
</reference>
<dbReference type="PANTHER" id="PTHR12629:SF0">
    <property type="entry name" value="DIPHOSPHOINOSITOL-POLYPHOSPHATE DIPHOSPHATASE"/>
    <property type="match status" value="1"/>
</dbReference>
<evidence type="ECO:0000313" key="7">
    <source>
        <dbReference type="Proteomes" id="UP000444174"/>
    </source>
</evidence>
<dbReference type="GO" id="GO:0034431">
    <property type="term" value="F:bis(5'-adenosyl)-hexaphosphatase activity"/>
    <property type="evidence" value="ECO:0007669"/>
    <property type="project" value="TreeGrafter"/>
</dbReference>
<evidence type="ECO:0000256" key="1">
    <source>
        <dbReference type="ARBA" id="ARBA00001946"/>
    </source>
</evidence>
<evidence type="ECO:0000256" key="4">
    <source>
        <dbReference type="ARBA" id="ARBA00022842"/>
    </source>
</evidence>
<dbReference type="EMBL" id="WIBF01000002">
    <property type="protein sequence ID" value="MQQ07924.1"/>
    <property type="molecule type" value="Genomic_DNA"/>
</dbReference>
<dbReference type="Proteomes" id="UP000444174">
    <property type="component" value="Unassembled WGS sequence"/>
</dbReference>
<keyword evidence="7" id="KW-1185">Reference proteome</keyword>
<dbReference type="AlphaFoldDB" id="A0A843YEP2"/>
<name>A0A843YEP2_9RHOB</name>
<dbReference type="GO" id="GO:0008486">
    <property type="term" value="F:diphosphoinositol-polyphosphate diphosphatase activity"/>
    <property type="evidence" value="ECO:0007669"/>
    <property type="project" value="TreeGrafter"/>
</dbReference>
<dbReference type="Gene3D" id="3.90.79.10">
    <property type="entry name" value="Nucleoside Triphosphate Pyrophosphohydrolase"/>
    <property type="match status" value="1"/>
</dbReference>
<evidence type="ECO:0000256" key="2">
    <source>
        <dbReference type="ARBA" id="ARBA00022723"/>
    </source>
</evidence>
<dbReference type="GO" id="GO:0071543">
    <property type="term" value="P:diphosphoinositol polyphosphate metabolic process"/>
    <property type="evidence" value="ECO:0007669"/>
    <property type="project" value="TreeGrafter"/>
</dbReference>
<dbReference type="InterPro" id="IPR000086">
    <property type="entry name" value="NUDIX_hydrolase_dom"/>
</dbReference>
<protein>
    <submittedName>
        <fullName evidence="6">NUDIX domain-containing protein</fullName>
    </submittedName>
</protein>
<accession>A0A843YEP2</accession>
<dbReference type="CDD" id="cd04666">
    <property type="entry name" value="NUDIX_DIPP2_like_Nudt4"/>
    <property type="match status" value="1"/>
</dbReference>
<dbReference type="GO" id="GO:1901907">
    <property type="term" value="P:diadenosine pentaphosphate catabolic process"/>
    <property type="evidence" value="ECO:0007669"/>
    <property type="project" value="TreeGrafter"/>
</dbReference>
<dbReference type="GO" id="GO:0034432">
    <property type="term" value="F:bis(5'-adenosyl)-pentaphosphatase activity"/>
    <property type="evidence" value="ECO:0007669"/>
    <property type="project" value="TreeGrafter"/>
</dbReference>
<gene>
    <name evidence="6" type="ORF">GFB49_05615</name>
</gene>
<dbReference type="PANTHER" id="PTHR12629">
    <property type="entry name" value="DIPHOSPHOINOSITOL POLYPHOSPHATE PHOSPHOHYDROLASE"/>
    <property type="match status" value="1"/>
</dbReference>
<keyword evidence="3" id="KW-0378">Hydrolase</keyword>
<dbReference type="RefSeq" id="WP_153214862.1">
    <property type="nucleotide sequence ID" value="NZ_WIBF01000002.1"/>
</dbReference>
<dbReference type="Pfam" id="PF00293">
    <property type="entry name" value="NUDIX"/>
    <property type="match status" value="1"/>
</dbReference>
<feature type="domain" description="Nudix hydrolase" evidence="5">
    <location>
        <begin position="26"/>
        <end position="158"/>
    </location>
</feature>
<sequence length="158" mass="17878">MPPRPVTNARLSKIWEEYIQPLFRRPSRLQVAALCLRGADTAREVLMITSRDTGRWIIPKGWPMNGKTCAEAALQEAWEEAGVQEARIKDTPIGSYSYSKRRDNGTEEPVTTLIYAATVDKLAKAYPEAHQRTRQWMSPKAAAELVQEPELQALLRSL</sequence>
<dbReference type="GO" id="GO:1901911">
    <property type="term" value="P:adenosine 5'-(hexahydrogen pentaphosphate) catabolic process"/>
    <property type="evidence" value="ECO:0007669"/>
    <property type="project" value="TreeGrafter"/>
</dbReference>